<keyword evidence="10" id="KW-1185">Reference proteome</keyword>
<dbReference type="Pfam" id="PF05199">
    <property type="entry name" value="GMC_oxred_C"/>
    <property type="match status" value="1"/>
</dbReference>
<dbReference type="OrthoDB" id="9785276at2"/>
<dbReference type="PIRSF" id="PIRSF000137">
    <property type="entry name" value="Alcohol_oxidase"/>
    <property type="match status" value="1"/>
</dbReference>
<keyword evidence="3 6" id="KW-0285">Flavoprotein</keyword>
<dbReference type="InterPro" id="IPR000172">
    <property type="entry name" value="GMC_OxRdtase_N"/>
</dbReference>
<dbReference type="Pfam" id="PF00732">
    <property type="entry name" value="GMC_oxred_N"/>
    <property type="match status" value="2"/>
</dbReference>
<dbReference type="InterPro" id="IPR007867">
    <property type="entry name" value="GMC_OxRtase_C"/>
</dbReference>
<feature type="domain" description="Glucose-methanol-choline oxidoreductase N-terminal" evidence="8">
    <location>
        <begin position="253"/>
        <end position="267"/>
    </location>
</feature>
<dbReference type="RefSeq" id="WP_146408903.1">
    <property type="nucleotide sequence ID" value="NZ_SJPU01000003.1"/>
</dbReference>
<protein>
    <submittedName>
        <fullName evidence="9">Alcohol dehydrogenase [acceptor]</fullName>
        <ecNumber evidence="9">1.1.99.-</ecNumber>
    </submittedName>
</protein>
<dbReference type="Proteomes" id="UP000319908">
    <property type="component" value="Unassembled WGS sequence"/>
</dbReference>
<feature type="domain" description="Glucose-methanol-choline oxidoreductase N-terminal" evidence="7">
    <location>
        <begin position="102"/>
        <end position="125"/>
    </location>
</feature>
<dbReference type="PROSITE" id="PS00624">
    <property type="entry name" value="GMC_OXRED_2"/>
    <property type="match status" value="1"/>
</dbReference>
<evidence type="ECO:0000259" key="8">
    <source>
        <dbReference type="PROSITE" id="PS00624"/>
    </source>
</evidence>
<accession>A0A5C6BJ35</accession>
<dbReference type="EMBL" id="SJPU01000003">
    <property type="protein sequence ID" value="TWU10444.1"/>
    <property type="molecule type" value="Genomic_DNA"/>
</dbReference>
<evidence type="ECO:0000256" key="5">
    <source>
        <dbReference type="PIRSR" id="PIRSR000137-2"/>
    </source>
</evidence>
<dbReference type="InterPro" id="IPR036188">
    <property type="entry name" value="FAD/NAD-bd_sf"/>
</dbReference>
<dbReference type="GO" id="GO:0050660">
    <property type="term" value="F:flavin adenine dinucleotide binding"/>
    <property type="evidence" value="ECO:0007669"/>
    <property type="project" value="InterPro"/>
</dbReference>
<gene>
    <name evidence="9" type="primary">alkJ</name>
    <name evidence="9" type="ORF">Poly21_43480</name>
</gene>
<dbReference type="AlphaFoldDB" id="A0A5C6BJ35"/>
<proteinExistence type="inferred from homology"/>
<keyword evidence="4 5" id="KW-0274">FAD</keyword>
<evidence type="ECO:0000256" key="1">
    <source>
        <dbReference type="ARBA" id="ARBA00001974"/>
    </source>
</evidence>
<dbReference type="InterPro" id="IPR012132">
    <property type="entry name" value="GMC_OxRdtase"/>
</dbReference>
<evidence type="ECO:0000256" key="6">
    <source>
        <dbReference type="RuleBase" id="RU003968"/>
    </source>
</evidence>
<dbReference type="GO" id="GO:0016614">
    <property type="term" value="F:oxidoreductase activity, acting on CH-OH group of donors"/>
    <property type="evidence" value="ECO:0007669"/>
    <property type="project" value="InterPro"/>
</dbReference>
<comment type="cofactor">
    <cofactor evidence="1 5">
        <name>FAD</name>
        <dbReference type="ChEBI" id="CHEBI:57692"/>
    </cofactor>
</comment>
<reference evidence="9 10" key="1">
    <citation type="journal article" date="2020" name="Antonie Van Leeuwenhoek">
        <title>Rhodopirellula heiligendammensis sp. nov., Rhodopirellula pilleata sp. nov., and Rhodopirellula solitaria sp. nov. isolated from natural or artificial marine surfaces in Northern Germany and California, USA, and emended description of the genus Rhodopirellula.</title>
        <authorList>
            <person name="Kallscheuer N."/>
            <person name="Wiegand S."/>
            <person name="Jogler M."/>
            <person name="Boedeker C."/>
            <person name="Peeters S.H."/>
            <person name="Rast P."/>
            <person name="Heuer A."/>
            <person name="Jetten M.S.M."/>
            <person name="Rohde M."/>
            <person name="Jogler C."/>
        </authorList>
    </citation>
    <scope>NUCLEOTIDE SEQUENCE [LARGE SCALE GENOMIC DNA]</scope>
    <source>
        <strain evidence="9 10">Poly21</strain>
    </source>
</reference>
<comment type="similarity">
    <text evidence="2 6">Belongs to the GMC oxidoreductase family.</text>
</comment>
<dbReference type="PANTHER" id="PTHR11552:SF147">
    <property type="entry name" value="CHOLINE DEHYDROGENASE, MITOCHONDRIAL"/>
    <property type="match status" value="1"/>
</dbReference>
<evidence type="ECO:0000259" key="7">
    <source>
        <dbReference type="PROSITE" id="PS00623"/>
    </source>
</evidence>
<dbReference type="EC" id="1.1.99.-" evidence="9"/>
<evidence type="ECO:0000256" key="4">
    <source>
        <dbReference type="ARBA" id="ARBA00022827"/>
    </source>
</evidence>
<evidence type="ECO:0000313" key="9">
    <source>
        <dbReference type="EMBL" id="TWU10444.1"/>
    </source>
</evidence>
<evidence type="ECO:0000313" key="10">
    <source>
        <dbReference type="Proteomes" id="UP000319908"/>
    </source>
</evidence>
<evidence type="ECO:0000256" key="2">
    <source>
        <dbReference type="ARBA" id="ARBA00010790"/>
    </source>
</evidence>
<dbReference type="PANTHER" id="PTHR11552">
    <property type="entry name" value="GLUCOSE-METHANOL-CHOLINE GMC OXIDOREDUCTASE"/>
    <property type="match status" value="1"/>
</dbReference>
<comment type="caution">
    <text evidence="9">The sequence shown here is derived from an EMBL/GenBank/DDBJ whole genome shotgun (WGS) entry which is preliminary data.</text>
</comment>
<feature type="binding site" evidence="5">
    <location>
        <position position="216"/>
    </location>
    <ligand>
        <name>FAD</name>
        <dbReference type="ChEBI" id="CHEBI:57692"/>
    </ligand>
</feature>
<dbReference type="Gene3D" id="3.50.50.60">
    <property type="entry name" value="FAD/NAD(P)-binding domain"/>
    <property type="match status" value="1"/>
</dbReference>
<dbReference type="PROSITE" id="PS00623">
    <property type="entry name" value="GMC_OXRED_1"/>
    <property type="match status" value="1"/>
</dbReference>
<name>A0A5C6BJ35_9BACT</name>
<dbReference type="SUPFAM" id="SSF51905">
    <property type="entry name" value="FAD/NAD(P)-binding domain"/>
    <property type="match status" value="1"/>
</dbReference>
<dbReference type="SUPFAM" id="SSF54373">
    <property type="entry name" value="FAD-linked reductases, C-terminal domain"/>
    <property type="match status" value="1"/>
</dbReference>
<evidence type="ECO:0000256" key="3">
    <source>
        <dbReference type="ARBA" id="ARBA00022630"/>
    </source>
</evidence>
<dbReference type="Gene3D" id="3.30.560.10">
    <property type="entry name" value="Glucose Oxidase, domain 3"/>
    <property type="match status" value="1"/>
</dbReference>
<keyword evidence="9" id="KW-0560">Oxidoreductase</keyword>
<sequence>MRPSQTMHDIIESISLNDIPPCLEGDVILGGGVCGCLLAHELLVRSDRPVWIIEAGGRQDENSLDRLRPARWLHLLGSTDDDSHLTQPNESLAGRAITWPRGRGLGGSGRINAMIWVPPRAQDFQCLEHAGLNLDAMQIAWQRANELFAVESPRYLSPSSQHLLATLQEHPELGEFAAYPRINRCGQRWTTEQLLLDVRERDPSIASRLGCVHAGVQRLNITRGSLNSLTLRNAHQEREIRLSSGTRVVCCMGALGTPGLLVRSGIGDPELISRVGLTPLVDLPAVGRNLHDHLIMPVVYERDLPAFLPGAPTDQDIEQWEQTGAGPLASNIAECGGFDLDATFQCHVTPTDYLRYPHHTAACATTLGVQLTRPQSRGWMEPIRHADHVQLHIHSQYMTEPADKAKLLDGVGWIRKLADVLTQQGVLGTERVPGRRRSDDARLLAAIARYAQTLYHPGGTCQIGNNSEGAVTYPDFQVPGVAGLSIVDASLLPEPTTGNPTALLAMLACYAAERLSTSSIASRIRC</sequence>
<organism evidence="9 10">
    <name type="scientific">Allorhodopirellula heiligendammensis</name>
    <dbReference type="NCBI Taxonomy" id="2714739"/>
    <lineage>
        <taxon>Bacteria</taxon>
        <taxon>Pseudomonadati</taxon>
        <taxon>Planctomycetota</taxon>
        <taxon>Planctomycetia</taxon>
        <taxon>Pirellulales</taxon>
        <taxon>Pirellulaceae</taxon>
        <taxon>Allorhodopirellula</taxon>
    </lineage>
</organism>